<evidence type="ECO:0000313" key="1">
    <source>
        <dbReference type="EMBL" id="MCY4745664.1"/>
    </source>
</evidence>
<sequence length="1030" mass="111762">MDKVLEARAEALFEAGLSAYEAGRVQEAVADWSAALAMFEELIGRGEARFACQRAVMLNLLGLASKTSGALQQAAGYVDQALTAYDELIKADQSQSAYVRVGMLVQLGHWFFGRREVLKAKNYYEQAMVATEGMIKAGQIKGAIERIYELDGLGGLIHGIDELPRMRARYEQAVAACDELIRSGQIQFASDRAGMLIELGRNLSASGELPKAVEHFEQALAAYDELIRPDQTRFAAERAHTLRDLAETLLNSRGGLPQAMDRYRQALTAYEELIRSGQSRLASDCADMLARLGATLCAMRQFHAAAEAHDLALEFGCRALRAEHWHHLVSWVETASIRWRSVWSKAGSTQGTNMLTQLTDLAAQMKQFLRAPGVDDVFGWYSLGPLMELLTSAAPGTPPAQGLDAGALEAYDSVLATALSCVHRASLNSSPEADQTRRANLQRYVAELQHLCAARSANLLAEWFLRSQGLRAQRAAMAGSRDPELQELERRYQALDSLGRTLLGTKGRDDDSRLGGNGHTDSDSRQHVQAPKETMRKERRAYAYALNQVRLFQTELRKRGKLPNETQALELAELRRCLRPRQVLLMLAPDLAKEAANVWAISLLPPSANPEPDAQATALKIPLHCQARLPDLLARVSALAARGGRSVREGPAGRGDSTAVRATSADPEAAANLDHALRQELEQALRPVWQALQQHAVDEVVLVPTGLLHQVPWTRWLADCGIAIRVLPSVGAFVRSCQAPAPQLEVDAALRVAVLGHDATDHNDPRKHLPLVNAEISLSLAQWNQAATASGIRLQSDRAEWQPADAAASTRLLVGMGHGGAAEGNPAHSGLVLAYDEEATPRLFTAYDLPAIHHAHWLLLSCCVLARTDEIMGEPMGMAANAFDFQSRCVMGSLVTVGDLDASLVSLALQWALGRQREALARGSPIEVFNATQAALCAGRWPEGFGAWLQGHLPTALAQAPRQARQANGAGVTLARNLRAAVASMGLPDLGFKSDMDPRHPALLAFAEVLAQRPPASVQVAAAWFVGLGL</sequence>
<gene>
    <name evidence="1" type="ORF">NYO99_11830</name>
</gene>
<proteinExistence type="predicted"/>
<name>A0ACC6CBF4_9BURK</name>
<protein>
    <submittedName>
        <fullName evidence="1">CHAT domain-containing protein</fullName>
    </submittedName>
</protein>
<reference evidence="1" key="1">
    <citation type="submission" date="2022-08" db="EMBL/GenBank/DDBJ databases">
        <title>Genome sequencing of Pelomonas sp. UHG3.</title>
        <authorList>
            <person name="So Y."/>
        </authorList>
    </citation>
    <scope>NUCLEOTIDE SEQUENCE</scope>
    <source>
        <strain evidence="1">UHG3</strain>
    </source>
</reference>
<organism evidence="1 2">
    <name type="scientific">Roseateles hydrophilus</name>
    <dbReference type="NCBI Taxonomy" id="2975054"/>
    <lineage>
        <taxon>Bacteria</taxon>
        <taxon>Pseudomonadati</taxon>
        <taxon>Pseudomonadota</taxon>
        <taxon>Betaproteobacteria</taxon>
        <taxon>Burkholderiales</taxon>
        <taxon>Sphaerotilaceae</taxon>
        <taxon>Roseateles</taxon>
    </lineage>
</organism>
<dbReference type="Proteomes" id="UP001076464">
    <property type="component" value="Unassembled WGS sequence"/>
</dbReference>
<dbReference type="EMBL" id="JAPPUY010000003">
    <property type="protein sequence ID" value="MCY4745664.1"/>
    <property type="molecule type" value="Genomic_DNA"/>
</dbReference>
<keyword evidence="2" id="KW-1185">Reference proteome</keyword>
<evidence type="ECO:0000313" key="2">
    <source>
        <dbReference type="Proteomes" id="UP001076464"/>
    </source>
</evidence>
<accession>A0ACC6CBF4</accession>
<comment type="caution">
    <text evidence="1">The sequence shown here is derived from an EMBL/GenBank/DDBJ whole genome shotgun (WGS) entry which is preliminary data.</text>
</comment>